<keyword evidence="2" id="KW-0285">Flavoprotein</keyword>
<evidence type="ECO:0000256" key="6">
    <source>
        <dbReference type="ARBA" id="ARBA00034078"/>
    </source>
</evidence>
<comment type="caution">
    <text evidence="9">The sequence shown here is derived from an EMBL/GenBank/DDBJ whole genome shotgun (WGS) entry which is preliminary data.</text>
</comment>
<feature type="domain" description="FAD-binding FR-type" evidence="8">
    <location>
        <begin position="308"/>
        <end position="414"/>
    </location>
</feature>
<dbReference type="Pfam" id="PF03929">
    <property type="entry name" value="PepSY_TM"/>
    <property type="match status" value="1"/>
</dbReference>
<dbReference type="SUPFAM" id="SSF54292">
    <property type="entry name" value="2Fe-2S ferredoxin-like"/>
    <property type="match status" value="1"/>
</dbReference>
<dbReference type="AlphaFoldDB" id="A0AA94JCS1"/>
<evidence type="ECO:0000256" key="5">
    <source>
        <dbReference type="ARBA" id="ARBA00023075"/>
    </source>
</evidence>
<evidence type="ECO:0000313" key="9">
    <source>
        <dbReference type="EMBL" id="RUO43237.1"/>
    </source>
</evidence>
<keyword evidence="7" id="KW-0812">Transmembrane</keyword>
<dbReference type="Gene3D" id="3.40.50.80">
    <property type="entry name" value="Nucleotide-binding domain of ferredoxin-NADP reductase (FNR) module"/>
    <property type="match status" value="1"/>
</dbReference>
<evidence type="ECO:0000256" key="2">
    <source>
        <dbReference type="ARBA" id="ARBA00022630"/>
    </source>
</evidence>
<comment type="cofactor">
    <cofactor evidence="6">
        <name>[2Fe-2S] cluster</name>
        <dbReference type="ChEBI" id="CHEBI:190135"/>
    </cofactor>
</comment>
<dbReference type="InterPro" id="IPR036010">
    <property type="entry name" value="2Fe-2S_ferredoxin-like_sf"/>
</dbReference>
<dbReference type="PROSITE" id="PS51384">
    <property type="entry name" value="FAD_FR"/>
    <property type="match status" value="1"/>
</dbReference>
<evidence type="ECO:0000259" key="8">
    <source>
        <dbReference type="PROSITE" id="PS51384"/>
    </source>
</evidence>
<dbReference type="InterPro" id="IPR017927">
    <property type="entry name" value="FAD-bd_FR_type"/>
</dbReference>
<dbReference type="InterPro" id="IPR017938">
    <property type="entry name" value="Riboflavin_synthase-like_b-brl"/>
</dbReference>
<feature type="transmembrane region" description="Helical" evidence="7">
    <location>
        <begin position="197"/>
        <end position="222"/>
    </location>
</feature>
<evidence type="ECO:0000256" key="1">
    <source>
        <dbReference type="ARBA" id="ARBA00022448"/>
    </source>
</evidence>
<name>A0AA94JCS1_9GAMM</name>
<evidence type="ECO:0000256" key="4">
    <source>
        <dbReference type="ARBA" id="ARBA00023004"/>
    </source>
</evidence>
<dbReference type="InterPro" id="IPR001433">
    <property type="entry name" value="OxRdtase_FAD/NAD-bd"/>
</dbReference>
<dbReference type="PRINTS" id="PR00410">
    <property type="entry name" value="PHEHYDRXLASE"/>
</dbReference>
<evidence type="ECO:0000313" key="10">
    <source>
        <dbReference type="Proteomes" id="UP000286680"/>
    </source>
</evidence>
<proteinExistence type="predicted"/>
<dbReference type="Proteomes" id="UP000286680">
    <property type="component" value="Unassembled WGS sequence"/>
</dbReference>
<organism evidence="9 10">
    <name type="scientific">Idiomarina aquatica</name>
    <dbReference type="NCBI Taxonomy" id="1327752"/>
    <lineage>
        <taxon>Bacteria</taxon>
        <taxon>Pseudomonadati</taxon>
        <taxon>Pseudomonadota</taxon>
        <taxon>Gammaproteobacteria</taxon>
        <taxon>Alteromonadales</taxon>
        <taxon>Idiomarinaceae</taxon>
        <taxon>Idiomarina</taxon>
    </lineage>
</organism>
<dbReference type="Gene3D" id="2.40.30.10">
    <property type="entry name" value="Translation factors"/>
    <property type="match status" value="1"/>
</dbReference>
<keyword evidence="1" id="KW-0813">Transport</keyword>
<evidence type="ECO:0000256" key="3">
    <source>
        <dbReference type="ARBA" id="ARBA00022827"/>
    </source>
</evidence>
<dbReference type="PRINTS" id="PR00371">
    <property type="entry name" value="FPNCR"/>
</dbReference>
<dbReference type="Gene3D" id="3.10.20.30">
    <property type="match status" value="1"/>
</dbReference>
<dbReference type="InterPro" id="IPR001709">
    <property type="entry name" value="Flavoprot_Pyr_Nucl_cyt_Rdtase"/>
</dbReference>
<dbReference type="EMBL" id="PIPS01000002">
    <property type="protein sequence ID" value="RUO43237.1"/>
    <property type="molecule type" value="Genomic_DNA"/>
</dbReference>
<keyword evidence="4" id="KW-0408">Iron</keyword>
<keyword evidence="7" id="KW-0472">Membrane</keyword>
<dbReference type="PANTHER" id="PTHR43644">
    <property type="entry name" value="NA(+)-TRANSLOCATING NADH-QUINONE REDUCTASE SUBUNIT"/>
    <property type="match status" value="1"/>
</dbReference>
<keyword evidence="7" id="KW-1133">Transmembrane helix</keyword>
<dbReference type="Pfam" id="PF00970">
    <property type="entry name" value="FAD_binding_6"/>
    <property type="match status" value="1"/>
</dbReference>
<dbReference type="SUPFAM" id="SSF63380">
    <property type="entry name" value="Riboflavin synthase domain-like"/>
    <property type="match status" value="1"/>
</dbReference>
<dbReference type="InterPro" id="IPR008333">
    <property type="entry name" value="Cbr1-like_FAD-bd_dom"/>
</dbReference>
<sequence>MMRFMQWLHRWVSLILVVQVLLWLVSGLFFSFMGHHAMSGHQYKTGAVSERLNQAEVAIDFTEMHDRFPSAHSIKLVNVSGKGQYQVTLAEQRLFIDANTGQPWETDTTLATELALSSYDGPGQLKRVSAVSGSDEVKGWQGAGFRVDMADDLNTRIYVDAASARVVEHRNTPWAIADWAFRLHFMDYSGGRSFNHLLIWTAGLLALWFSLSGLLLLGRNVAKGDFNPRRNRTWLEYFQQQQQPVASDCGGGGTCGLCKVNLRGDDLPVATAAERALLRPDELADGVRLSCQHKVSTAYDVAPLQQSVRSVTLRLERRRQLTPTMTELTFVSSVALEYAAGQFMQFQIPHSNDVITRYYSMANRPDGKQLVFTVRRIDAPGDGIPPGVGSNYLCGLGVGAEIEALGPFGDFLLTEANDRTQLFIGGGAGVAPLRSLMQTELASEQPRRCVFFYGARNVRELCYRESFEMTAGLSYTPVLSEAEEGDEWDGAVGYVHDVALQWLAEEDLNRVDVYVCGPPAMLKATLTGLAELGVPRNRIRFDDFGI</sequence>
<dbReference type="InterPro" id="IPR039261">
    <property type="entry name" value="FNR_nucleotide-bd"/>
</dbReference>
<keyword evidence="10" id="KW-1185">Reference proteome</keyword>
<dbReference type="GO" id="GO:0016491">
    <property type="term" value="F:oxidoreductase activity"/>
    <property type="evidence" value="ECO:0007669"/>
    <property type="project" value="InterPro"/>
</dbReference>
<dbReference type="Pfam" id="PF00175">
    <property type="entry name" value="NAD_binding_1"/>
    <property type="match status" value="1"/>
</dbReference>
<keyword evidence="5" id="KW-0830">Ubiquinone</keyword>
<gene>
    <name evidence="9" type="ORF">CWE23_07715</name>
</gene>
<evidence type="ECO:0000256" key="7">
    <source>
        <dbReference type="SAM" id="Phobius"/>
    </source>
</evidence>
<dbReference type="PANTHER" id="PTHR43644:SF1">
    <property type="entry name" value="NAD(P)H-FLAVIN REDUCTASE"/>
    <property type="match status" value="1"/>
</dbReference>
<dbReference type="InterPro" id="IPR012675">
    <property type="entry name" value="Beta-grasp_dom_sf"/>
</dbReference>
<reference evidence="10" key="1">
    <citation type="journal article" date="2018" name="Front. Microbiol.">
        <title>Genome-Based Analysis Reveals the Taxonomy and Diversity of the Family Idiomarinaceae.</title>
        <authorList>
            <person name="Liu Y."/>
            <person name="Lai Q."/>
            <person name="Shao Z."/>
        </authorList>
    </citation>
    <scope>NUCLEOTIDE SEQUENCE [LARGE SCALE GENOMIC DNA]</scope>
    <source>
        <strain evidence="10">SN-14</strain>
    </source>
</reference>
<keyword evidence="3" id="KW-0274">FAD</keyword>
<dbReference type="GO" id="GO:0051536">
    <property type="term" value="F:iron-sulfur cluster binding"/>
    <property type="evidence" value="ECO:0007669"/>
    <property type="project" value="InterPro"/>
</dbReference>
<dbReference type="SUPFAM" id="SSF52343">
    <property type="entry name" value="Ferredoxin reductase-like, C-terminal NADP-linked domain"/>
    <property type="match status" value="1"/>
</dbReference>
<dbReference type="RefSeq" id="WP_126819927.1">
    <property type="nucleotide sequence ID" value="NZ_PIPS01000002.1"/>
</dbReference>
<accession>A0AA94JCS1</accession>
<protein>
    <submittedName>
        <fullName evidence="9">NADH:quinone oxidoreductase</fullName>
    </submittedName>
</protein>
<dbReference type="InterPro" id="IPR005625">
    <property type="entry name" value="PepSY-ass_TM"/>
</dbReference>